<comment type="similarity">
    <text evidence="1">Belongs to the glycosyl hydrolase 32 family.</text>
</comment>
<evidence type="ECO:0000313" key="5">
    <source>
        <dbReference type="EMBL" id="TDE08336.1"/>
    </source>
</evidence>
<proteinExistence type="inferred from homology"/>
<dbReference type="PANTHER" id="PTHR35279:SF1">
    <property type="entry name" value="ARABINANASE_LEVANSUCRASE_INVERTASE"/>
    <property type="match status" value="1"/>
</dbReference>
<keyword evidence="6" id="KW-1185">Reference proteome</keyword>
<evidence type="ECO:0000256" key="3">
    <source>
        <dbReference type="ARBA" id="ARBA00023295"/>
    </source>
</evidence>
<evidence type="ECO:0000256" key="2">
    <source>
        <dbReference type="ARBA" id="ARBA00022801"/>
    </source>
</evidence>
<dbReference type="AlphaFoldDB" id="A0A4R5D4T4"/>
<dbReference type="InParanoid" id="A0A4R5D4T4"/>
<dbReference type="SUPFAM" id="SSF75005">
    <property type="entry name" value="Arabinanase/levansucrase/invertase"/>
    <property type="match status" value="1"/>
</dbReference>
<keyword evidence="3" id="KW-0326">Glycosidase</keyword>
<comment type="caution">
    <text evidence="5">The sequence shown here is derived from an EMBL/GenBank/DDBJ whole genome shotgun (WGS) entry which is preliminary data.</text>
</comment>
<dbReference type="Pfam" id="PF00251">
    <property type="entry name" value="Glyco_hydro_32N"/>
    <property type="match status" value="1"/>
</dbReference>
<dbReference type="Gene3D" id="2.115.10.20">
    <property type="entry name" value="Glycosyl hydrolase domain, family 43"/>
    <property type="match status" value="2"/>
</dbReference>
<evidence type="ECO:0000256" key="1">
    <source>
        <dbReference type="ARBA" id="ARBA00009902"/>
    </source>
</evidence>
<organism evidence="5 6">
    <name type="scientific">Jiangella asiatica</name>
    <dbReference type="NCBI Taxonomy" id="2530372"/>
    <lineage>
        <taxon>Bacteria</taxon>
        <taxon>Bacillati</taxon>
        <taxon>Actinomycetota</taxon>
        <taxon>Actinomycetes</taxon>
        <taxon>Jiangellales</taxon>
        <taxon>Jiangellaceae</taxon>
        <taxon>Jiangella</taxon>
    </lineage>
</organism>
<dbReference type="OrthoDB" id="9776657at2"/>
<keyword evidence="2" id="KW-0378">Hydrolase</keyword>
<evidence type="ECO:0000313" key="6">
    <source>
        <dbReference type="Proteomes" id="UP000294739"/>
    </source>
</evidence>
<dbReference type="PANTHER" id="PTHR35279">
    <property type="match status" value="1"/>
</dbReference>
<sequence>MAVLPPYVRPTDRSAELVIAPTWRAGDWNSHGVDCPFAFRRDGKLGMTVVGWDGIGYQTGVSWFDGRTWSSPTLVLPRDPTSPHRRYNTALTSILRDNDLTGDGELVTVDGWHYGTYHAYPQAGYEHGSAVIGIVRSRDLLHWEEHGELLRPEDGGRWERGGLYKSWLMRHDGRYWLFYNAKDRDDGRWIEQTGAAVSDDLVHWGRVADEPLLPNGGPGSPDERFASDPCVLRAPDGTWVMFYFGLGGDGHAQELVAVSDDLVTWVKTGDVLVGVGAPGSLDDWHAHKPSVIRHQDRLHHYYCAVRRLKSPVDVGGYALPEHRGIGVAWSSL</sequence>
<dbReference type="EMBL" id="SMKZ01000025">
    <property type="protein sequence ID" value="TDE08336.1"/>
    <property type="molecule type" value="Genomic_DNA"/>
</dbReference>
<dbReference type="InterPro" id="IPR023296">
    <property type="entry name" value="Glyco_hydro_beta-prop_sf"/>
</dbReference>
<dbReference type="Proteomes" id="UP000294739">
    <property type="component" value="Unassembled WGS sequence"/>
</dbReference>
<name>A0A4R5D4T4_9ACTN</name>
<protein>
    <recommendedName>
        <fullName evidence="4">Glycosyl hydrolase family 32 N-terminal domain-containing protein</fullName>
    </recommendedName>
</protein>
<dbReference type="GO" id="GO:0016798">
    <property type="term" value="F:hydrolase activity, acting on glycosyl bonds"/>
    <property type="evidence" value="ECO:0007669"/>
    <property type="project" value="UniProtKB-KW"/>
</dbReference>
<feature type="domain" description="Glycosyl hydrolase family 32 N-terminal" evidence="4">
    <location>
        <begin position="106"/>
        <end position="272"/>
    </location>
</feature>
<reference evidence="5 6" key="1">
    <citation type="submission" date="2019-03" db="EMBL/GenBank/DDBJ databases">
        <title>Draft genome sequences of novel Actinobacteria.</title>
        <authorList>
            <person name="Sahin N."/>
            <person name="Ay H."/>
            <person name="Saygin H."/>
        </authorList>
    </citation>
    <scope>NUCLEOTIDE SEQUENCE [LARGE SCALE GENOMIC DNA]</scope>
    <source>
        <strain evidence="5 6">5K138</strain>
    </source>
</reference>
<dbReference type="InterPro" id="IPR013148">
    <property type="entry name" value="Glyco_hydro_32_N"/>
</dbReference>
<evidence type="ECO:0000259" key="4">
    <source>
        <dbReference type="Pfam" id="PF00251"/>
    </source>
</evidence>
<accession>A0A4R5D4T4</accession>
<gene>
    <name evidence="5" type="ORF">E1269_17680</name>
</gene>